<dbReference type="EMBL" id="JACOOK010000005">
    <property type="protein sequence ID" value="MBC5617389.1"/>
    <property type="molecule type" value="Genomic_DNA"/>
</dbReference>
<reference evidence="5 6" key="1">
    <citation type="submission" date="2020-08" db="EMBL/GenBank/DDBJ databases">
        <title>Genome public.</title>
        <authorList>
            <person name="Liu C."/>
            <person name="Sun Q."/>
        </authorList>
    </citation>
    <scope>NUCLEOTIDE SEQUENCE [LARGE SCALE GENOMIC DNA]</scope>
    <source>
        <strain evidence="5 6">New-7</strain>
    </source>
</reference>
<dbReference type="InterPro" id="IPR029066">
    <property type="entry name" value="PLP-binding_barrel"/>
</dbReference>
<dbReference type="HAMAP" id="MF_02087">
    <property type="entry name" value="PLP_homeostasis"/>
    <property type="match status" value="1"/>
</dbReference>
<dbReference type="RefSeq" id="WP_101573408.1">
    <property type="nucleotide sequence ID" value="NZ_JACOOK010000005.1"/>
</dbReference>
<keyword evidence="1 2" id="KW-0663">Pyridoxal phosphate</keyword>
<evidence type="ECO:0000256" key="1">
    <source>
        <dbReference type="ARBA" id="ARBA00022898"/>
    </source>
</evidence>
<dbReference type="PANTHER" id="PTHR10146:SF14">
    <property type="entry name" value="PYRIDOXAL PHOSPHATE HOMEOSTASIS PROTEIN"/>
    <property type="match status" value="1"/>
</dbReference>
<proteinExistence type="inferred from homology"/>
<evidence type="ECO:0000313" key="5">
    <source>
        <dbReference type="EMBL" id="MBC5617389.1"/>
    </source>
</evidence>
<dbReference type="Gene3D" id="3.20.20.10">
    <property type="entry name" value="Alanine racemase"/>
    <property type="match status" value="1"/>
</dbReference>
<dbReference type="PANTHER" id="PTHR10146">
    <property type="entry name" value="PROLINE SYNTHETASE CO-TRANSCRIBED BACTERIAL HOMOLOG PROTEIN"/>
    <property type="match status" value="1"/>
</dbReference>
<protein>
    <recommendedName>
        <fullName evidence="2">Pyridoxal phosphate homeostasis protein</fullName>
        <shortName evidence="2">PLP homeostasis protein</shortName>
    </recommendedName>
</protein>
<evidence type="ECO:0000313" key="6">
    <source>
        <dbReference type="Proteomes" id="UP000636891"/>
    </source>
</evidence>
<dbReference type="NCBIfam" id="TIGR00044">
    <property type="entry name" value="YggS family pyridoxal phosphate-dependent enzyme"/>
    <property type="match status" value="1"/>
</dbReference>
<feature type="domain" description="Alanine racemase N-terminal" evidence="4">
    <location>
        <begin position="3"/>
        <end position="218"/>
    </location>
</feature>
<dbReference type="InterPro" id="IPR011078">
    <property type="entry name" value="PyrdxlP_homeostasis"/>
</dbReference>
<dbReference type="Proteomes" id="UP000636891">
    <property type="component" value="Unassembled WGS sequence"/>
</dbReference>
<evidence type="ECO:0000256" key="2">
    <source>
        <dbReference type="HAMAP-Rule" id="MF_02087"/>
    </source>
</evidence>
<organism evidence="5 6">
    <name type="scientific">Alistipes hominis</name>
    <dbReference type="NCBI Taxonomy" id="2763015"/>
    <lineage>
        <taxon>Bacteria</taxon>
        <taxon>Pseudomonadati</taxon>
        <taxon>Bacteroidota</taxon>
        <taxon>Bacteroidia</taxon>
        <taxon>Bacteroidales</taxon>
        <taxon>Rikenellaceae</taxon>
        <taxon>Alistipes</taxon>
    </lineage>
</organism>
<dbReference type="Pfam" id="PF01168">
    <property type="entry name" value="Ala_racemase_N"/>
    <property type="match status" value="1"/>
</dbReference>
<name>A0ABR7CP62_9BACT</name>
<sequence>MSIAEKITGLRAALPQHVELIAVSKTYPPSAVLEAYRAGQRAFGENRPQELVEKYHALPKDIRWHQIGGLQSNKVKYIAPFVAMIHSVESAKLLDVIQKEAVKNDRTIDVLLEIRIAREASKHGWSEKDLVDYLQTGAYRNLNSVRFRGLMGVATHTEDQETIRAEFTRLHELFVRLGNEYFDRDFDTLSMGMTSDYPIAVSCGSTMVRIGSYIFGARNYL</sequence>
<keyword evidence="6" id="KW-1185">Reference proteome</keyword>
<dbReference type="SUPFAM" id="SSF51419">
    <property type="entry name" value="PLP-binding barrel"/>
    <property type="match status" value="1"/>
</dbReference>
<dbReference type="InterPro" id="IPR001608">
    <property type="entry name" value="Ala_racemase_N"/>
</dbReference>
<comment type="similarity">
    <text evidence="2 3">Belongs to the pyridoxal phosphate-binding protein YggS/PROSC family.</text>
</comment>
<comment type="caution">
    <text evidence="5">The sequence shown here is derived from an EMBL/GenBank/DDBJ whole genome shotgun (WGS) entry which is preliminary data.</text>
</comment>
<evidence type="ECO:0000259" key="4">
    <source>
        <dbReference type="Pfam" id="PF01168"/>
    </source>
</evidence>
<dbReference type="PIRSF" id="PIRSF004848">
    <property type="entry name" value="YBL036c_PLPDEIII"/>
    <property type="match status" value="1"/>
</dbReference>
<accession>A0ABR7CP62</accession>
<dbReference type="CDD" id="cd00635">
    <property type="entry name" value="PLPDE_III_YBL036c_like"/>
    <property type="match status" value="1"/>
</dbReference>
<evidence type="ECO:0000256" key="3">
    <source>
        <dbReference type="RuleBase" id="RU004514"/>
    </source>
</evidence>
<comment type="function">
    <text evidence="2">Pyridoxal 5'-phosphate (PLP)-binding protein, which is involved in PLP homeostasis.</text>
</comment>
<feature type="modified residue" description="N6-(pyridoxal phosphate)lysine" evidence="2">
    <location>
        <position position="25"/>
    </location>
</feature>
<gene>
    <name evidence="5" type="ORF">H8S08_10235</name>
</gene>